<keyword evidence="1" id="KW-0547">Nucleotide-binding</keyword>
<dbReference type="PANTHER" id="PTHR12131:SF1">
    <property type="entry name" value="ATP-DEPENDENT RNA HELICASE SUPV3L1, MITOCHONDRIAL-RELATED"/>
    <property type="match status" value="1"/>
</dbReference>
<dbReference type="SUPFAM" id="SSF52540">
    <property type="entry name" value="P-loop containing nucleoside triphosphate hydrolases"/>
    <property type="match status" value="1"/>
</dbReference>
<keyword evidence="3 7" id="KW-0347">Helicase</keyword>
<comment type="caution">
    <text evidence="7">The sequence shown here is derived from an EMBL/GenBank/DDBJ whole genome shotgun (WGS) entry which is preliminary data.</text>
</comment>
<dbReference type="PROSITE" id="PS51194">
    <property type="entry name" value="HELICASE_CTER"/>
    <property type="match status" value="1"/>
</dbReference>
<dbReference type="InterPro" id="IPR055206">
    <property type="entry name" value="DEXQc_SUV3"/>
</dbReference>
<dbReference type="InterPro" id="IPR014001">
    <property type="entry name" value="Helicase_ATP-bd"/>
</dbReference>
<dbReference type="InterPro" id="IPR027417">
    <property type="entry name" value="P-loop_NTPase"/>
</dbReference>
<evidence type="ECO:0000256" key="3">
    <source>
        <dbReference type="ARBA" id="ARBA00022806"/>
    </source>
</evidence>
<dbReference type="Pfam" id="PF00271">
    <property type="entry name" value="Helicase_C"/>
    <property type="match status" value="1"/>
</dbReference>
<sequence length="861" mass="100939">MKIDPQTIEKAKQLYPNWDEQAFKQVEQHFTQVLLRQLEGRNELYTTEQYVIAKKESIEKIWNGIWKHTALQRFSREERYKALEQLYEKDQISTKSQQQDKFIQLLKELIHWSIDDWISIFVQKVDWNQLRKQAEDEHERQKKKFRYQQIQEELTEIAVNLLEQLRQDFYEQAREHIALAFVRDISKRVKRMPPSRRSDYYAPLRKGDPFFLPDYPLFEEFLEEYTGETVSWHWGELRHATYYDRYADMLESFLYTSLFQKLSDSLDPAIKTEYQELYHFYHRAHEPEASGYEEFILEDTHEIHVEISDIASELIAAMEQEHTDDMLQIALRTKRGQKPWNDYRRKAAKIEERRKQEQMLMESLFHDEFSFTKAAEQTLYVLHVGPTNSGKTYNALQRLKRAETGIYMAPLRLLALEVYQTLNEDGAPCHLKTGEEERYTNGATVTSCTIEVANLEQTYEVAVIDEAQMIADRERGFSWYRSITKTKAAEVHIILAPHALDVLLHLLDGKQVKILTYSQSVPLVTETIPFQLKKARAGDAIVVFSRSRVLQTAAALEQQGHRVSVIYGNMPPETRQAQMADFLAGNTDIVVSTDAIGMGLNLPIRRVVFLETTKFDGTMRRNLTSQEIKQIGGRAGRKGMYDTGFVAAAENVGLIRKALTAKDTPIESFTIKPTVRMLKEYAAVSHDLTKFFEIWENYKPPAGMIKADLTQEKELYAEIKNTVIVDRLSLPELYRYLSMPFSHYEKDLRNQWKLMLTAIVNDLEIPEPDLSGEDLEHLEQNYKKIGLHLLFLYSLEMRRDAYIWERQRQIISQQIQSYLKTNLRSHTKTCSSCKKPMALDYPYGMCQSCYKRRRPYHNYGI</sequence>
<evidence type="ECO:0000259" key="5">
    <source>
        <dbReference type="PROSITE" id="PS51192"/>
    </source>
</evidence>
<evidence type="ECO:0000256" key="4">
    <source>
        <dbReference type="ARBA" id="ARBA00022840"/>
    </source>
</evidence>
<dbReference type="Pfam" id="PF22527">
    <property type="entry name" value="DEXQc_Suv3"/>
    <property type="match status" value="1"/>
</dbReference>
<keyword evidence="4" id="KW-0067">ATP-binding</keyword>
<evidence type="ECO:0000313" key="8">
    <source>
        <dbReference type="Proteomes" id="UP001589609"/>
    </source>
</evidence>
<dbReference type="GO" id="GO:0004386">
    <property type="term" value="F:helicase activity"/>
    <property type="evidence" value="ECO:0007669"/>
    <property type="project" value="UniProtKB-KW"/>
</dbReference>
<accession>A0ABV5WMF3</accession>
<dbReference type="Gene3D" id="1.20.272.40">
    <property type="match status" value="1"/>
</dbReference>
<dbReference type="InterPro" id="IPR050699">
    <property type="entry name" value="RNA-DNA_Helicase"/>
</dbReference>
<keyword evidence="8" id="KW-1185">Reference proteome</keyword>
<feature type="domain" description="Helicase C-terminal" evidence="6">
    <location>
        <begin position="527"/>
        <end position="679"/>
    </location>
</feature>
<organism evidence="7 8">
    <name type="scientific">Ectobacillus funiculus</name>
    <dbReference type="NCBI Taxonomy" id="137993"/>
    <lineage>
        <taxon>Bacteria</taxon>
        <taxon>Bacillati</taxon>
        <taxon>Bacillota</taxon>
        <taxon>Bacilli</taxon>
        <taxon>Bacillales</taxon>
        <taxon>Bacillaceae</taxon>
        <taxon>Ectobacillus</taxon>
    </lineage>
</organism>
<keyword evidence="2" id="KW-0378">Hydrolase</keyword>
<dbReference type="Proteomes" id="UP001589609">
    <property type="component" value="Unassembled WGS sequence"/>
</dbReference>
<proteinExistence type="predicted"/>
<gene>
    <name evidence="7" type="ORF">ACFFMS_24725</name>
</gene>
<reference evidence="7 8" key="1">
    <citation type="submission" date="2024-09" db="EMBL/GenBank/DDBJ databases">
        <authorList>
            <person name="Sun Q."/>
            <person name="Mori K."/>
        </authorList>
    </citation>
    <scope>NUCLEOTIDE SEQUENCE [LARGE SCALE GENOMIC DNA]</scope>
    <source>
        <strain evidence="7 8">JCM 11201</strain>
    </source>
</reference>
<evidence type="ECO:0000256" key="1">
    <source>
        <dbReference type="ARBA" id="ARBA00022741"/>
    </source>
</evidence>
<dbReference type="InterPro" id="IPR001650">
    <property type="entry name" value="Helicase_C-like"/>
</dbReference>
<protein>
    <submittedName>
        <fullName evidence="7">Helicase-related protein</fullName>
    </submittedName>
</protein>
<dbReference type="PROSITE" id="PS51192">
    <property type="entry name" value="HELICASE_ATP_BIND_1"/>
    <property type="match status" value="1"/>
</dbReference>
<dbReference type="SMART" id="SM00490">
    <property type="entry name" value="HELICc"/>
    <property type="match status" value="1"/>
</dbReference>
<evidence type="ECO:0000313" key="7">
    <source>
        <dbReference type="EMBL" id="MFB9761456.1"/>
    </source>
</evidence>
<dbReference type="EMBL" id="JBHMAF010000193">
    <property type="protein sequence ID" value="MFB9761456.1"/>
    <property type="molecule type" value="Genomic_DNA"/>
</dbReference>
<name>A0ABV5WMF3_9BACI</name>
<feature type="domain" description="Helicase ATP-binding" evidence="5">
    <location>
        <begin position="372"/>
        <end position="566"/>
    </location>
</feature>
<evidence type="ECO:0000259" key="6">
    <source>
        <dbReference type="PROSITE" id="PS51194"/>
    </source>
</evidence>
<dbReference type="Gene3D" id="3.40.50.300">
    <property type="entry name" value="P-loop containing nucleotide triphosphate hydrolases"/>
    <property type="match status" value="2"/>
</dbReference>
<evidence type="ECO:0000256" key="2">
    <source>
        <dbReference type="ARBA" id="ARBA00022801"/>
    </source>
</evidence>
<dbReference type="RefSeq" id="WP_379951621.1">
    <property type="nucleotide sequence ID" value="NZ_JBHMAF010000193.1"/>
</dbReference>
<dbReference type="PANTHER" id="PTHR12131">
    <property type="entry name" value="ATP-DEPENDENT RNA AND DNA HELICASE"/>
    <property type="match status" value="1"/>
</dbReference>